<reference evidence="5" key="2">
    <citation type="journal article" date="2023" name="IMA Fungus">
        <title>Comparative genomic study of the Penicillium genus elucidates a diverse pangenome and 15 lateral gene transfer events.</title>
        <authorList>
            <person name="Petersen C."/>
            <person name="Sorensen T."/>
            <person name="Nielsen M.R."/>
            <person name="Sondergaard T.E."/>
            <person name="Sorensen J.L."/>
            <person name="Fitzpatrick D.A."/>
            <person name="Frisvad J.C."/>
            <person name="Nielsen K.L."/>
        </authorList>
    </citation>
    <scope>NUCLEOTIDE SEQUENCE</scope>
    <source>
        <strain evidence="5">IBT 30761</strain>
    </source>
</reference>
<keyword evidence="3" id="KW-0687">Ribonucleoprotein</keyword>
<dbReference type="GeneID" id="81351914"/>
<accession>A0A9W9G5I1</accession>
<reference evidence="5" key="1">
    <citation type="submission" date="2022-11" db="EMBL/GenBank/DDBJ databases">
        <authorList>
            <person name="Petersen C."/>
        </authorList>
    </citation>
    <scope>NUCLEOTIDE SEQUENCE</scope>
    <source>
        <strain evidence="5">IBT 30761</strain>
    </source>
</reference>
<dbReference type="Pfam" id="PF01165">
    <property type="entry name" value="Ribosomal_S21"/>
    <property type="match status" value="1"/>
</dbReference>
<dbReference type="GO" id="GO:0003735">
    <property type="term" value="F:structural constituent of ribosome"/>
    <property type="evidence" value="ECO:0007669"/>
    <property type="project" value="InterPro"/>
</dbReference>
<comment type="caution">
    <text evidence="5">The sequence shown here is derived from an EMBL/GenBank/DDBJ whole genome shotgun (WGS) entry which is preliminary data.</text>
</comment>
<proteinExistence type="inferred from homology"/>
<dbReference type="RefSeq" id="XP_056480159.1">
    <property type="nucleotide sequence ID" value="XM_056612935.1"/>
</dbReference>
<dbReference type="EMBL" id="JAPQKI010000001">
    <property type="protein sequence ID" value="KAJ5112386.1"/>
    <property type="molecule type" value="Genomic_DNA"/>
</dbReference>
<feature type="region of interest" description="Disordered" evidence="4">
    <location>
        <begin position="30"/>
        <end position="68"/>
    </location>
</feature>
<evidence type="ECO:0000313" key="5">
    <source>
        <dbReference type="EMBL" id="KAJ5112386.1"/>
    </source>
</evidence>
<keyword evidence="2" id="KW-0689">Ribosomal protein</keyword>
<name>A0A9W9G5I1_9EURO</name>
<feature type="compositionally biased region" description="Polar residues" evidence="4">
    <location>
        <begin position="30"/>
        <end position="40"/>
    </location>
</feature>
<dbReference type="AlphaFoldDB" id="A0A9W9G5I1"/>
<sequence length="218" mass="24797">MDARILFRGLRARRTTSLLHQQPRFHQSFLTSTLRYNSTNSTPSQPPTKSEESKPSSPASPKSDQSTVASDFDEILTKLDLGNRTSTSNDSLTRGRRGVSDSVSDSVVSMGGKQAWRANQDRTAQQLASRKMDLKLGPTLGRQIHVEPERGVDLAAAIRNLQITCATNKIKAQAFEQRFYKRKGAVRKEQKRLRWRKLFKFSFQETVKKIQRMQTQGW</sequence>
<feature type="compositionally biased region" description="Polar residues" evidence="4">
    <location>
        <begin position="83"/>
        <end position="92"/>
    </location>
</feature>
<evidence type="ECO:0000256" key="4">
    <source>
        <dbReference type="SAM" id="MobiDB-lite"/>
    </source>
</evidence>
<evidence type="ECO:0000313" key="6">
    <source>
        <dbReference type="Proteomes" id="UP001149074"/>
    </source>
</evidence>
<evidence type="ECO:0000256" key="1">
    <source>
        <dbReference type="ARBA" id="ARBA00006640"/>
    </source>
</evidence>
<organism evidence="5 6">
    <name type="scientific">Penicillium argentinense</name>
    <dbReference type="NCBI Taxonomy" id="1131581"/>
    <lineage>
        <taxon>Eukaryota</taxon>
        <taxon>Fungi</taxon>
        <taxon>Dikarya</taxon>
        <taxon>Ascomycota</taxon>
        <taxon>Pezizomycotina</taxon>
        <taxon>Eurotiomycetes</taxon>
        <taxon>Eurotiomycetidae</taxon>
        <taxon>Eurotiales</taxon>
        <taxon>Aspergillaceae</taxon>
        <taxon>Penicillium</taxon>
    </lineage>
</organism>
<dbReference type="OrthoDB" id="2501249at2759"/>
<feature type="region of interest" description="Disordered" evidence="4">
    <location>
        <begin position="80"/>
        <end position="115"/>
    </location>
</feature>
<dbReference type="Proteomes" id="UP001149074">
    <property type="component" value="Unassembled WGS sequence"/>
</dbReference>
<evidence type="ECO:0008006" key="7">
    <source>
        <dbReference type="Google" id="ProtNLM"/>
    </source>
</evidence>
<feature type="compositionally biased region" description="Low complexity" evidence="4">
    <location>
        <begin position="55"/>
        <end position="67"/>
    </location>
</feature>
<dbReference type="PANTHER" id="PTHR41237">
    <property type="entry name" value="37S RIBOSOMAL PROTEIN MRP21, MITOCHONDRIAL"/>
    <property type="match status" value="1"/>
</dbReference>
<dbReference type="InterPro" id="IPR001911">
    <property type="entry name" value="Ribosomal_bS21"/>
</dbReference>
<dbReference type="GO" id="GO:0005763">
    <property type="term" value="C:mitochondrial small ribosomal subunit"/>
    <property type="evidence" value="ECO:0007669"/>
    <property type="project" value="TreeGrafter"/>
</dbReference>
<evidence type="ECO:0000256" key="3">
    <source>
        <dbReference type="ARBA" id="ARBA00023274"/>
    </source>
</evidence>
<dbReference type="InterPro" id="IPR052837">
    <property type="entry name" value="Mitoribosomal_bS21"/>
</dbReference>
<evidence type="ECO:0000256" key="2">
    <source>
        <dbReference type="ARBA" id="ARBA00022980"/>
    </source>
</evidence>
<dbReference type="PANTHER" id="PTHR41237:SF1">
    <property type="entry name" value="SMALL RIBOSOMAL SUBUNIT PROTEIN BS21M"/>
    <property type="match status" value="1"/>
</dbReference>
<feature type="compositionally biased region" description="Low complexity" evidence="4">
    <location>
        <begin position="100"/>
        <end position="109"/>
    </location>
</feature>
<keyword evidence="6" id="KW-1185">Reference proteome</keyword>
<gene>
    <name evidence="5" type="ORF">N7532_000431</name>
</gene>
<comment type="similarity">
    <text evidence="1">Belongs to the bacterial ribosomal protein bS21 family.</text>
</comment>
<protein>
    <recommendedName>
        <fullName evidence="7">Ribosomal protein S21</fullName>
    </recommendedName>
</protein>
<dbReference type="GO" id="GO:0070124">
    <property type="term" value="P:mitochondrial translational initiation"/>
    <property type="evidence" value="ECO:0007669"/>
    <property type="project" value="TreeGrafter"/>
</dbReference>